<name>A0ABU6UBG5_9FABA</name>
<proteinExistence type="predicted"/>
<dbReference type="Proteomes" id="UP001341840">
    <property type="component" value="Unassembled WGS sequence"/>
</dbReference>
<evidence type="ECO:0000313" key="1">
    <source>
        <dbReference type="EMBL" id="MED6157511.1"/>
    </source>
</evidence>
<reference evidence="1 2" key="1">
    <citation type="journal article" date="2023" name="Plants (Basel)">
        <title>Bridging the Gap: Combining Genomics and Transcriptomics Approaches to Understand Stylosanthes scabra, an Orphan Legume from the Brazilian Caatinga.</title>
        <authorList>
            <person name="Ferreira-Neto J.R.C."/>
            <person name="da Silva M.D."/>
            <person name="Binneck E."/>
            <person name="de Melo N.F."/>
            <person name="da Silva R.H."/>
            <person name="de Melo A.L.T.M."/>
            <person name="Pandolfi V."/>
            <person name="Bustamante F.O."/>
            <person name="Brasileiro-Vidal A.C."/>
            <person name="Benko-Iseppon A.M."/>
        </authorList>
    </citation>
    <scope>NUCLEOTIDE SEQUENCE [LARGE SCALE GENOMIC DNA]</scope>
    <source>
        <tissue evidence="1">Leaves</tissue>
    </source>
</reference>
<dbReference type="EMBL" id="JASCZI010120912">
    <property type="protein sequence ID" value="MED6157511.1"/>
    <property type="molecule type" value="Genomic_DNA"/>
</dbReference>
<accession>A0ABU6UBG5</accession>
<evidence type="ECO:0000313" key="2">
    <source>
        <dbReference type="Proteomes" id="UP001341840"/>
    </source>
</evidence>
<comment type="caution">
    <text evidence="1">The sequence shown here is derived from an EMBL/GenBank/DDBJ whole genome shotgun (WGS) entry which is preliminary data.</text>
</comment>
<gene>
    <name evidence="1" type="ORF">PIB30_023708</name>
</gene>
<organism evidence="1 2">
    <name type="scientific">Stylosanthes scabra</name>
    <dbReference type="NCBI Taxonomy" id="79078"/>
    <lineage>
        <taxon>Eukaryota</taxon>
        <taxon>Viridiplantae</taxon>
        <taxon>Streptophyta</taxon>
        <taxon>Embryophyta</taxon>
        <taxon>Tracheophyta</taxon>
        <taxon>Spermatophyta</taxon>
        <taxon>Magnoliopsida</taxon>
        <taxon>eudicotyledons</taxon>
        <taxon>Gunneridae</taxon>
        <taxon>Pentapetalae</taxon>
        <taxon>rosids</taxon>
        <taxon>fabids</taxon>
        <taxon>Fabales</taxon>
        <taxon>Fabaceae</taxon>
        <taxon>Papilionoideae</taxon>
        <taxon>50 kb inversion clade</taxon>
        <taxon>dalbergioids sensu lato</taxon>
        <taxon>Dalbergieae</taxon>
        <taxon>Pterocarpus clade</taxon>
        <taxon>Stylosanthes</taxon>
    </lineage>
</organism>
<keyword evidence="2" id="KW-1185">Reference proteome</keyword>
<sequence length="125" mass="13481">MRYPGGSTVYSVYGSAVSVLNKRSSYVGEGSEVGAHKGGSHGVLGGGATSMNKAEGRDVFLDVEDIELMLHRGSLLVGAPVLEPIIRKANDSFVTYEFRLFLPRNERGSEQVVYGPQSIDERVTC</sequence>
<protein>
    <submittedName>
        <fullName evidence="1">Uncharacterized protein</fullName>
    </submittedName>
</protein>